<proteinExistence type="predicted"/>
<reference evidence="1" key="2">
    <citation type="submission" date="2020-11" db="EMBL/GenBank/DDBJ databases">
        <authorList>
            <person name="McCartney M.A."/>
            <person name="Auch B."/>
            <person name="Kono T."/>
            <person name="Mallez S."/>
            <person name="Becker A."/>
            <person name="Gohl D.M."/>
            <person name="Silverstein K.A.T."/>
            <person name="Koren S."/>
            <person name="Bechman K.B."/>
            <person name="Herman A."/>
            <person name="Abrahante J.E."/>
            <person name="Garbe J."/>
        </authorList>
    </citation>
    <scope>NUCLEOTIDE SEQUENCE</scope>
    <source>
        <strain evidence="1">Duluth1</strain>
        <tissue evidence="1">Whole animal</tissue>
    </source>
</reference>
<dbReference type="AlphaFoldDB" id="A0A9D4CZN3"/>
<reference evidence="1" key="1">
    <citation type="journal article" date="2019" name="bioRxiv">
        <title>The Genome of the Zebra Mussel, Dreissena polymorpha: A Resource for Invasive Species Research.</title>
        <authorList>
            <person name="McCartney M.A."/>
            <person name="Auch B."/>
            <person name="Kono T."/>
            <person name="Mallez S."/>
            <person name="Zhang Y."/>
            <person name="Obille A."/>
            <person name="Becker A."/>
            <person name="Abrahante J.E."/>
            <person name="Garbe J."/>
            <person name="Badalamenti J.P."/>
            <person name="Herman A."/>
            <person name="Mangelson H."/>
            <person name="Liachko I."/>
            <person name="Sullivan S."/>
            <person name="Sone E.D."/>
            <person name="Koren S."/>
            <person name="Silverstein K.A.T."/>
            <person name="Beckman K.B."/>
            <person name="Gohl D.M."/>
        </authorList>
    </citation>
    <scope>NUCLEOTIDE SEQUENCE</scope>
    <source>
        <strain evidence="1">Duluth1</strain>
        <tissue evidence="1">Whole animal</tissue>
    </source>
</reference>
<gene>
    <name evidence="1" type="ORF">DPMN_041617</name>
</gene>
<evidence type="ECO:0000313" key="1">
    <source>
        <dbReference type="EMBL" id="KAH3735156.1"/>
    </source>
</evidence>
<accession>A0A9D4CZN3</accession>
<organism evidence="1 2">
    <name type="scientific">Dreissena polymorpha</name>
    <name type="common">Zebra mussel</name>
    <name type="synonym">Mytilus polymorpha</name>
    <dbReference type="NCBI Taxonomy" id="45954"/>
    <lineage>
        <taxon>Eukaryota</taxon>
        <taxon>Metazoa</taxon>
        <taxon>Spiralia</taxon>
        <taxon>Lophotrochozoa</taxon>
        <taxon>Mollusca</taxon>
        <taxon>Bivalvia</taxon>
        <taxon>Autobranchia</taxon>
        <taxon>Heteroconchia</taxon>
        <taxon>Euheterodonta</taxon>
        <taxon>Imparidentia</taxon>
        <taxon>Neoheterodontei</taxon>
        <taxon>Myida</taxon>
        <taxon>Dreissenoidea</taxon>
        <taxon>Dreissenidae</taxon>
        <taxon>Dreissena</taxon>
    </lineage>
</organism>
<dbReference type="Pfam" id="PF15112">
    <property type="entry name" value="DUF4559"/>
    <property type="match status" value="1"/>
</dbReference>
<evidence type="ECO:0000313" key="2">
    <source>
        <dbReference type="Proteomes" id="UP000828390"/>
    </source>
</evidence>
<name>A0A9D4CZN3_DREPO</name>
<comment type="caution">
    <text evidence="1">The sequence shown here is derived from an EMBL/GenBank/DDBJ whole genome shotgun (WGS) entry which is preliminary data.</text>
</comment>
<keyword evidence="2" id="KW-1185">Reference proteome</keyword>
<dbReference type="EMBL" id="JAIWYP010000011">
    <property type="protein sequence ID" value="KAH3735156.1"/>
    <property type="molecule type" value="Genomic_DNA"/>
</dbReference>
<sequence>MEDKLRTKEAQNWLKCMIATYTTRDALSNLASDVFVPYKYRKTCTKCNDRKQGCNLCSERCRLIWDNHRFKAGHLKGLSWSNTDLTKWCTNSWELAKCYTPSTGYKEKPTADITDFNGIINALYNCTWMKKYFTDDLSQDNNICTKIINTVLYRAFVSLNDIEIL</sequence>
<dbReference type="Proteomes" id="UP000828390">
    <property type="component" value="Unassembled WGS sequence"/>
</dbReference>
<dbReference type="InterPro" id="IPR027897">
    <property type="entry name" value="DUF4559"/>
</dbReference>
<protein>
    <submittedName>
        <fullName evidence="1">Uncharacterized protein</fullName>
    </submittedName>
</protein>